<protein>
    <submittedName>
        <fullName evidence="3">Ubiquitin-like domain-containing protein</fullName>
    </submittedName>
</protein>
<evidence type="ECO:0000313" key="4">
    <source>
        <dbReference type="Proteomes" id="UP001152797"/>
    </source>
</evidence>
<keyword evidence="4" id="KW-1185">Reference proteome</keyword>
<sequence length="135" mass="15096">MGCIDSKQPRVEELSFQRSEQMSDEKLLEIVKDFAGGLNHPMPGATKTQGDFVIVKIALERESEDDFFEWALYHVPSWKPGAKPLLKSHFCDLSHVGCKGTGQELTFGAEGEVLKVDGNDSDLVRETLKLKDLMQ</sequence>
<proteinExistence type="predicted"/>
<dbReference type="EMBL" id="CAMXCT020006223">
    <property type="protein sequence ID" value="CAL1167565.1"/>
    <property type="molecule type" value="Genomic_DNA"/>
</dbReference>
<evidence type="ECO:0000313" key="1">
    <source>
        <dbReference type="EMBL" id="CAI4014190.1"/>
    </source>
</evidence>
<reference evidence="1" key="1">
    <citation type="submission" date="2022-10" db="EMBL/GenBank/DDBJ databases">
        <authorList>
            <person name="Chen Y."/>
            <person name="Dougan E. K."/>
            <person name="Chan C."/>
            <person name="Rhodes N."/>
            <person name="Thang M."/>
        </authorList>
    </citation>
    <scope>NUCLEOTIDE SEQUENCE</scope>
</reference>
<evidence type="ECO:0000313" key="3">
    <source>
        <dbReference type="EMBL" id="CAL4801502.1"/>
    </source>
</evidence>
<evidence type="ECO:0000313" key="2">
    <source>
        <dbReference type="EMBL" id="CAL1167565.1"/>
    </source>
</evidence>
<name>A0A9P1DR59_9DINO</name>
<accession>A0A9P1DR59</accession>
<gene>
    <name evidence="1" type="ORF">C1SCF055_LOCUS39106</name>
</gene>
<dbReference type="EMBL" id="CAMXCT030006223">
    <property type="protein sequence ID" value="CAL4801502.1"/>
    <property type="molecule type" value="Genomic_DNA"/>
</dbReference>
<reference evidence="2" key="2">
    <citation type="submission" date="2024-04" db="EMBL/GenBank/DDBJ databases">
        <authorList>
            <person name="Chen Y."/>
            <person name="Shah S."/>
            <person name="Dougan E. K."/>
            <person name="Thang M."/>
            <person name="Chan C."/>
        </authorList>
    </citation>
    <scope>NUCLEOTIDE SEQUENCE [LARGE SCALE GENOMIC DNA]</scope>
</reference>
<dbReference type="AlphaFoldDB" id="A0A9P1DR59"/>
<organism evidence="1">
    <name type="scientific">Cladocopium goreaui</name>
    <dbReference type="NCBI Taxonomy" id="2562237"/>
    <lineage>
        <taxon>Eukaryota</taxon>
        <taxon>Sar</taxon>
        <taxon>Alveolata</taxon>
        <taxon>Dinophyceae</taxon>
        <taxon>Suessiales</taxon>
        <taxon>Symbiodiniaceae</taxon>
        <taxon>Cladocopium</taxon>
    </lineage>
</organism>
<dbReference type="Proteomes" id="UP001152797">
    <property type="component" value="Unassembled WGS sequence"/>
</dbReference>
<dbReference type="EMBL" id="CAMXCT010006223">
    <property type="protein sequence ID" value="CAI4014190.1"/>
    <property type="molecule type" value="Genomic_DNA"/>
</dbReference>
<comment type="caution">
    <text evidence="1">The sequence shown here is derived from an EMBL/GenBank/DDBJ whole genome shotgun (WGS) entry which is preliminary data.</text>
</comment>